<feature type="region of interest" description="Disordered" evidence="1">
    <location>
        <begin position="11"/>
        <end position="67"/>
    </location>
</feature>
<feature type="region of interest" description="Disordered" evidence="1">
    <location>
        <begin position="160"/>
        <end position="182"/>
    </location>
</feature>
<evidence type="ECO:0000256" key="1">
    <source>
        <dbReference type="SAM" id="MobiDB-lite"/>
    </source>
</evidence>
<feature type="compositionally biased region" description="Low complexity" evidence="1">
    <location>
        <begin position="1040"/>
        <end position="1051"/>
    </location>
</feature>
<feature type="region of interest" description="Disordered" evidence="1">
    <location>
        <begin position="1036"/>
        <end position="1104"/>
    </location>
</feature>
<evidence type="ECO:0000313" key="3">
    <source>
        <dbReference type="Proteomes" id="UP001219355"/>
    </source>
</evidence>
<feature type="compositionally biased region" description="Polar residues" evidence="1">
    <location>
        <begin position="275"/>
        <end position="291"/>
    </location>
</feature>
<evidence type="ECO:0000313" key="2">
    <source>
        <dbReference type="EMBL" id="WEW61491.1"/>
    </source>
</evidence>
<keyword evidence="3" id="KW-1185">Reference proteome</keyword>
<feature type="region of interest" description="Disordered" evidence="1">
    <location>
        <begin position="1244"/>
        <end position="1267"/>
    </location>
</feature>
<gene>
    <name evidence="2" type="ORF">PRK78_006981</name>
</gene>
<feature type="region of interest" description="Disordered" evidence="1">
    <location>
        <begin position="446"/>
        <end position="494"/>
    </location>
</feature>
<feature type="compositionally biased region" description="Basic residues" evidence="1">
    <location>
        <begin position="49"/>
        <end position="63"/>
    </location>
</feature>
<proteinExistence type="predicted"/>
<feature type="region of interest" description="Disordered" evidence="1">
    <location>
        <begin position="234"/>
        <end position="291"/>
    </location>
</feature>
<feature type="region of interest" description="Disordered" evidence="1">
    <location>
        <begin position="523"/>
        <end position="577"/>
    </location>
</feature>
<feature type="compositionally biased region" description="Basic residues" evidence="1">
    <location>
        <begin position="523"/>
        <end position="535"/>
    </location>
</feature>
<feature type="compositionally biased region" description="Polar residues" evidence="1">
    <location>
        <begin position="234"/>
        <end position="268"/>
    </location>
</feature>
<reference evidence="2" key="1">
    <citation type="submission" date="2023-03" db="EMBL/GenBank/DDBJ databases">
        <title>Emydomyces testavorans Genome Sequence.</title>
        <authorList>
            <person name="Hoyer L."/>
        </authorList>
    </citation>
    <scope>NUCLEOTIDE SEQUENCE</scope>
    <source>
        <strain evidence="2">16-2883</strain>
    </source>
</reference>
<organism evidence="2 3">
    <name type="scientific">Emydomyces testavorans</name>
    <dbReference type="NCBI Taxonomy" id="2070801"/>
    <lineage>
        <taxon>Eukaryota</taxon>
        <taxon>Fungi</taxon>
        <taxon>Dikarya</taxon>
        <taxon>Ascomycota</taxon>
        <taxon>Pezizomycotina</taxon>
        <taxon>Eurotiomycetes</taxon>
        <taxon>Eurotiomycetidae</taxon>
        <taxon>Onygenales</taxon>
        <taxon>Nannizziopsiaceae</taxon>
        <taxon>Emydomyces</taxon>
    </lineage>
</organism>
<accession>A0AAF0DQD4</accession>
<feature type="region of interest" description="Disordered" evidence="1">
    <location>
        <begin position="1116"/>
        <end position="1188"/>
    </location>
</feature>
<feature type="compositionally biased region" description="Polar residues" evidence="1">
    <location>
        <begin position="537"/>
        <end position="571"/>
    </location>
</feature>
<dbReference type="EMBL" id="CP120631">
    <property type="protein sequence ID" value="WEW61491.1"/>
    <property type="molecule type" value="Genomic_DNA"/>
</dbReference>
<feature type="compositionally biased region" description="Polar residues" evidence="1">
    <location>
        <begin position="1141"/>
        <end position="1154"/>
    </location>
</feature>
<feature type="region of interest" description="Disordered" evidence="1">
    <location>
        <begin position="646"/>
        <end position="666"/>
    </location>
</feature>
<feature type="compositionally biased region" description="Basic and acidic residues" evidence="1">
    <location>
        <begin position="1071"/>
        <end position="1089"/>
    </location>
</feature>
<name>A0AAF0DQD4_9EURO</name>
<sequence length="1290" mass="142709">MPCSAYLPNHMLHPGCQPQDRSTKKQELPRPAAWFEKPRSPPSQAVFRKSGKSAHPRSLKNAKKNLTGPQKVEIVKSIWQANMPLLHSNAPVEAAINYLHKNNSSRMACTRFEPLKMKSQYNERGLRTMSLCGESVRSAGLRETSAVKSGVFPEKMSLAPKDKPGQSRCPDVHNTPRKWPERKASKIKVAELQLSKTNIGSMSPVSALHEQVWSSSPLDKVSAMATHPAVISPLSINSPQPSQSATSKFNQSPVLDRSWNSPYQNSPRSGPGMSTAASSAGWTPNINSSEPSRNSFEVFPDAIFPVKTVNGVSPTKRYDLISPVSAGVFDDSPRLKRNPTFRKQLSIRESKMKPLPPAPDMPVAPLVIRRQTPLGLEPVFLPQKPQPSDLDSLDEAFRRSGLLEDSCSDPHSPSLREATEQLEKQLCRMSSTASFGNSVLVQSPEFSNPSHAASKDKDPSNSPFQGSLCAVEQAHAKSSATQAPHPNRLSECASANKESDPYIAAKQFALRRSATLSAQNLRKTQRYSQLKHHHSCGSISEASRSNFPDFRNSSPHRTPTFTRELNRSPSISKEKAGTASYARLRLPRIRTTELPSESPRRRASLSIVVESASEGDILRTDAMNERVLSLTTDNLWAELSSSHVQKSQDGLQTPKVQSPDTQSPSEQANLFSNLIELFSASCTPSRASGVQEQVINDVPVAAAEEIVLRILQSVDTLEDLFNLAVLNRAFYTIFKKHELPLIKRTLFRMSPAAWELREMSTPWEDDDYDVGIVDRPVPEYTPNLYIRHYMRDLCTMVSLKWLMLVRCESLLRPETVRALAGQDEERSVEVDDAFWRVWTFCRLFGCGKGREEDITAQADWLSGGSHAQSANRKSSAVITCPLAVDSVLFDPPEGFALGNEGGLTATQLYDMMEIWTCLGVLVQVFHGKHDEARQYGVFDDADVKVGDVAEEDHLLVEGWTQYLLTLGPSAILTLSSLNPDTPIETMFARAQSLGWTKWTSPTKAKSGSDRSFLKEAISRVYDNQLVRGEMSLRFHTPQIAQSRSQHASRQSSQKRSRSYSAGASISRQRRREFAAELRRRKQETKEQAENSKSTPAVEERPISNFQEVIRRLNGSLTNPQSELSTPKPSQSPPPAPTKPTENITTTASRVNITARSLAPVEVASQSRHPSPAPRRKRSRTPPPGFVDPADRALNKLVHELGFSEEDAKWALKCTDTGESLDVEAAINLLLPKVGTNGAVAGCSRSSAAGENTQSPLSPLPPPPLYQNVDTTFQINMADTDPSHMPTWRWA</sequence>
<protein>
    <submittedName>
        <fullName evidence="2">Uncharacterized protein</fullName>
    </submittedName>
</protein>
<dbReference type="Proteomes" id="UP001219355">
    <property type="component" value="Chromosome 5"/>
</dbReference>
<feature type="compositionally biased region" description="Polar residues" evidence="1">
    <location>
        <begin position="1244"/>
        <end position="1253"/>
    </location>
</feature>